<keyword evidence="8" id="KW-1185">Reference proteome</keyword>
<evidence type="ECO:0000313" key="3">
    <source>
        <dbReference type="EMBL" id="AYQ56188.1"/>
    </source>
</evidence>
<proteinExistence type="predicted"/>
<reference evidence="3 7" key="3">
    <citation type="submission" date="2017-11" db="EMBL/GenBank/DDBJ databases">
        <title>Genome sequence of the bacterial symbiont EPR9N from a vent mussel Bathymodiolus thermophilus.</title>
        <authorList>
            <person name="Won Y.-J."/>
        </authorList>
    </citation>
    <scope>NUCLEOTIDE SEQUENCE [LARGE SCALE GENOMIC DNA]</scope>
    <source>
        <strain evidence="3 7">EPR9N</strain>
    </source>
</reference>
<dbReference type="AlphaFoldDB" id="A0A1J5U646"/>
<evidence type="ECO:0000313" key="6">
    <source>
        <dbReference type="Proteomes" id="UP000182798"/>
    </source>
</evidence>
<reference evidence="5" key="2">
    <citation type="journal article" date="2017" name="Stand. Genomic Sci.">
        <title>Genome sequence of the sulfur-oxidizing Bathymodiolus thermophilus gill endosymbiont.</title>
        <authorList>
            <person name="Ponnudurai R."/>
            <person name="Sayavedra L."/>
            <person name="Kleiner M."/>
            <person name="Heiden S.E."/>
            <person name="Thurmer A."/>
            <person name="Felbeck H."/>
            <person name="Schluter R."/>
            <person name="Sievert S.M."/>
            <person name="Daniel R."/>
            <person name="Schweder T."/>
            <person name="Markert S."/>
        </authorList>
    </citation>
    <scope>NUCLEOTIDE SEQUENCE</scope>
    <source>
        <strain evidence="5">BAT/CrabSpa'14</strain>
    </source>
</reference>
<dbReference type="OrthoDB" id="9811311at2"/>
<dbReference type="EMBL" id="MIQH01000730">
    <property type="protein sequence ID" value="OIR24294.1"/>
    <property type="molecule type" value="Genomic_DNA"/>
</dbReference>
<feature type="transmembrane region" description="Helical" evidence="1">
    <location>
        <begin position="31"/>
        <end position="52"/>
    </location>
</feature>
<reference evidence="4 8" key="4">
    <citation type="submission" date="2020-05" db="EMBL/GenBank/DDBJ databases">
        <authorList>
            <person name="Petersen J."/>
            <person name="Sayavedra L."/>
        </authorList>
    </citation>
    <scope>NUCLEOTIDE SEQUENCE [LARGE SCALE GENOMIC DNA]</scope>
    <source>
        <strain evidence="4">B thermophilus SOXS</strain>
    </source>
</reference>
<organism evidence="5 6">
    <name type="scientific">Bathymodiolus thermophilus thioautotrophic gill symbiont</name>
    <dbReference type="NCBI Taxonomy" id="2360"/>
    <lineage>
        <taxon>Bacteria</taxon>
        <taxon>Pseudomonadati</taxon>
        <taxon>Pseudomonadota</taxon>
        <taxon>Gammaproteobacteria</taxon>
        <taxon>sulfur-oxidizing symbionts</taxon>
    </lineage>
</organism>
<evidence type="ECO:0000313" key="8">
    <source>
        <dbReference type="Proteomes" id="UP000643672"/>
    </source>
</evidence>
<evidence type="ECO:0000313" key="5">
    <source>
        <dbReference type="EMBL" id="OIR24294.1"/>
    </source>
</evidence>
<protein>
    <submittedName>
        <fullName evidence="5">Uncharacterized protein</fullName>
    </submittedName>
</protein>
<keyword evidence="2" id="KW-0732">Signal</keyword>
<evidence type="ECO:0000313" key="7">
    <source>
        <dbReference type="Proteomes" id="UP000278334"/>
    </source>
</evidence>
<dbReference type="EMBL" id="CP024634">
    <property type="protein sequence ID" value="AYQ56188.1"/>
    <property type="molecule type" value="Genomic_DNA"/>
</dbReference>
<gene>
    <name evidence="5" type="ORF">BGC33_10035</name>
    <name evidence="3" type="ORF">MS2017_0444</name>
    <name evidence="4" type="ORF">THERMOS_1611</name>
</gene>
<reference evidence="6" key="1">
    <citation type="submission" date="2016-09" db="EMBL/GenBank/DDBJ databases">
        <title>Genome Sequence of Bathymodiolus thermophilus sulfur-oxidizing gill endosymbiont.</title>
        <authorList>
            <person name="Ponnudurai R."/>
            <person name="Kleiner M."/>
            <person name="Sayavedra L."/>
            <person name="Thuermer A."/>
            <person name="Felbeck H."/>
            <person name="Schlueter R."/>
            <person name="Schweder T."/>
            <person name="Markert S."/>
        </authorList>
    </citation>
    <scope>NUCLEOTIDE SEQUENCE [LARGE SCALE GENOMIC DNA]</scope>
    <source>
        <strain evidence="6">BAT/CrabSpa'14</strain>
    </source>
</reference>
<dbReference type="RefSeq" id="WP_071564792.1">
    <property type="nucleotide sequence ID" value="NZ_CAESAQ020000076.1"/>
</dbReference>
<accession>A0A1J5U646</accession>
<keyword evidence="1" id="KW-0472">Membrane</keyword>
<feature type="chain" id="PRO_5044561957" evidence="2">
    <location>
        <begin position="22"/>
        <end position="59"/>
    </location>
</feature>
<dbReference type="Proteomes" id="UP000182798">
    <property type="component" value="Unassembled WGS sequence"/>
</dbReference>
<keyword evidence="1" id="KW-1133">Transmembrane helix</keyword>
<name>A0A1J5U646_9GAMM</name>
<evidence type="ECO:0000256" key="1">
    <source>
        <dbReference type="SAM" id="Phobius"/>
    </source>
</evidence>
<dbReference type="Proteomes" id="UP000278334">
    <property type="component" value="Chromosome"/>
</dbReference>
<dbReference type="KEGG" id="bthg:MS2017_0444"/>
<feature type="signal peptide" evidence="2">
    <location>
        <begin position="1"/>
        <end position="21"/>
    </location>
</feature>
<evidence type="ECO:0000313" key="4">
    <source>
        <dbReference type="EMBL" id="CAB5502477.1"/>
    </source>
</evidence>
<dbReference type="Proteomes" id="UP000643672">
    <property type="component" value="Unassembled WGS sequence"/>
</dbReference>
<dbReference type="EMBL" id="CAESAQ020000076">
    <property type="protein sequence ID" value="CAB5502477.1"/>
    <property type="molecule type" value="Genomic_DNA"/>
</dbReference>
<keyword evidence="1" id="KW-0812">Transmembrane</keyword>
<evidence type="ECO:0000256" key="2">
    <source>
        <dbReference type="SAM" id="SignalP"/>
    </source>
</evidence>
<sequence>MQLKRFVIGGLLSTVSLSALALIGTQQAQINNFKPFLVITVVVSILGVMAIYQKRLQRH</sequence>